<dbReference type="InterPro" id="IPR052035">
    <property type="entry name" value="ZnF_BED_domain_contain"/>
</dbReference>
<keyword evidence="4" id="KW-0805">Transcription regulation</keyword>
<evidence type="ECO:0000256" key="2">
    <source>
        <dbReference type="ARBA" id="ARBA00022771"/>
    </source>
</evidence>
<keyword evidence="2 6" id="KW-0863">Zinc-finger</keyword>
<evidence type="ECO:0000256" key="1">
    <source>
        <dbReference type="ARBA" id="ARBA00022723"/>
    </source>
</evidence>
<proteinExistence type="predicted"/>
<evidence type="ECO:0000256" key="4">
    <source>
        <dbReference type="ARBA" id="ARBA00023015"/>
    </source>
</evidence>
<feature type="region of interest" description="Disordered" evidence="7">
    <location>
        <begin position="70"/>
        <end position="103"/>
    </location>
</feature>
<dbReference type="Pfam" id="PF02892">
    <property type="entry name" value="zf-BED"/>
    <property type="match status" value="1"/>
</dbReference>
<evidence type="ECO:0000256" key="3">
    <source>
        <dbReference type="ARBA" id="ARBA00022833"/>
    </source>
</evidence>
<evidence type="ECO:0000256" key="6">
    <source>
        <dbReference type="PROSITE-ProRule" id="PRU00027"/>
    </source>
</evidence>
<evidence type="ECO:0000313" key="9">
    <source>
        <dbReference type="EMBL" id="KAL1254477.1"/>
    </source>
</evidence>
<evidence type="ECO:0000256" key="5">
    <source>
        <dbReference type="ARBA" id="ARBA00023163"/>
    </source>
</evidence>
<dbReference type="InterPro" id="IPR003656">
    <property type="entry name" value="Znf_BED"/>
</dbReference>
<dbReference type="SUPFAM" id="SSF140996">
    <property type="entry name" value="Hermes dimerisation domain"/>
    <property type="match status" value="1"/>
</dbReference>
<gene>
    <name evidence="9" type="ORF">QQF64_016706</name>
</gene>
<keyword evidence="10" id="KW-1185">Reference proteome</keyword>
<dbReference type="PANTHER" id="PTHR46481">
    <property type="entry name" value="ZINC FINGER BED DOMAIN-CONTAINING PROTEIN 4"/>
    <property type="match status" value="1"/>
</dbReference>
<feature type="domain" description="BED-type" evidence="8">
    <location>
        <begin position="25"/>
        <end position="80"/>
    </location>
</feature>
<evidence type="ECO:0000313" key="10">
    <source>
        <dbReference type="Proteomes" id="UP001558613"/>
    </source>
</evidence>
<dbReference type="InterPro" id="IPR036236">
    <property type="entry name" value="Znf_C2H2_sf"/>
</dbReference>
<protein>
    <recommendedName>
        <fullName evidence="8">BED-type domain-containing protein</fullName>
    </recommendedName>
</protein>
<dbReference type="SMART" id="SM00614">
    <property type="entry name" value="ZnF_BED"/>
    <property type="match status" value="1"/>
</dbReference>
<evidence type="ECO:0000259" key="8">
    <source>
        <dbReference type="PROSITE" id="PS50808"/>
    </source>
</evidence>
<keyword evidence="5" id="KW-0804">Transcription</keyword>
<organism evidence="9 10">
    <name type="scientific">Cirrhinus molitorella</name>
    <name type="common">mud carp</name>
    <dbReference type="NCBI Taxonomy" id="172907"/>
    <lineage>
        <taxon>Eukaryota</taxon>
        <taxon>Metazoa</taxon>
        <taxon>Chordata</taxon>
        <taxon>Craniata</taxon>
        <taxon>Vertebrata</taxon>
        <taxon>Euteleostomi</taxon>
        <taxon>Actinopterygii</taxon>
        <taxon>Neopterygii</taxon>
        <taxon>Teleostei</taxon>
        <taxon>Ostariophysi</taxon>
        <taxon>Cypriniformes</taxon>
        <taxon>Cyprinidae</taxon>
        <taxon>Labeoninae</taxon>
        <taxon>Labeonini</taxon>
        <taxon>Cirrhinus</taxon>
    </lineage>
</organism>
<dbReference type="SUPFAM" id="SSF57667">
    <property type="entry name" value="beta-beta-alpha zinc fingers"/>
    <property type="match status" value="1"/>
</dbReference>
<comment type="caution">
    <text evidence="9">The sequence shown here is derived from an EMBL/GenBank/DDBJ whole genome shotgun (WGS) entry which is preliminary data.</text>
</comment>
<reference evidence="9 10" key="1">
    <citation type="submission" date="2023-09" db="EMBL/GenBank/DDBJ databases">
        <authorList>
            <person name="Wang M."/>
        </authorList>
    </citation>
    <scope>NUCLEOTIDE SEQUENCE [LARGE SCALE GENOMIC DNA]</scope>
    <source>
        <strain evidence="9">GT-2023</strain>
        <tissue evidence="9">Liver</tissue>
    </source>
</reference>
<dbReference type="PROSITE" id="PS50808">
    <property type="entry name" value="ZF_BED"/>
    <property type="match status" value="1"/>
</dbReference>
<accession>A0ABR3LNJ4</accession>
<evidence type="ECO:0000256" key="7">
    <source>
        <dbReference type="SAM" id="MobiDB-lite"/>
    </source>
</evidence>
<sequence length="232" mass="26413">MSDSEENAPSTTSSQVTDFVDKKGHSTSVVWSYFGFLQSDTKQSDEHCKLCRRLVPSKTGNTTNLFHHLKQRHPSEHEDAKKLQTQTSVGKRRGPSTSISATTQQSLMSSFSKAVPYEKKTKRHGDITKAVAYCIAKDMLPISLVENEGFKNLIHVLDPRYELPGRKHFSQTALPRLYTECRETVERHLQNVQFFATTSDIWSSRTSEPYLSLTVHFIDEDWNLQSKCLQTA</sequence>
<name>A0ABR3LNJ4_9TELE</name>
<feature type="compositionally biased region" description="Basic and acidic residues" evidence="7">
    <location>
        <begin position="73"/>
        <end position="82"/>
    </location>
</feature>
<dbReference type="Proteomes" id="UP001558613">
    <property type="component" value="Unassembled WGS sequence"/>
</dbReference>
<dbReference type="EMBL" id="JAYMGO010000020">
    <property type="protein sequence ID" value="KAL1254477.1"/>
    <property type="molecule type" value="Genomic_DNA"/>
</dbReference>
<keyword evidence="3" id="KW-0862">Zinc</keyword>
<feature type="compositionally biased region" description="Polar residues" evidence="7">
    <location>
        <begin position="83"/>
        <end position="103"/>
    </location>
</feature>
<keyword evidence="1" id="KW-0479">Metal-binding</keyword>
<dbReference type="PANTHER" id="PTHR46481:SF9">
    <property type="entry name" value="ZINC FINGER BED DOMAIN-CONTAINING PROTEIN 1-LIKE"/>
    <property type="match status" value="1"/>
</dbReference>